<evidence type="ECO:0000313" key="2">
    <source>
        <dbReference type="Proteomes" id="UP000537862"/>
    </source>
</evidence>
<dbReference type="RefSeq" id="WP_171680360.1">
    <property type="nucleotide sequence ID" value="NZ_JABGBN010000003.1"/>
</dbReference>
<dbReference type="Pfam" id="PF04325">
    <property type="entry name" value="DUF465"/>
    <property type="match status" value="1"/>
</dbReference>
<proteinExistence type="predicted"/>
<evidence type="ECO:0000313" key="1">
    <source>
        <dbReference type="EMBL" id="NOL51661.1"/>
    </source>
</evidence>
<keyword evidence="2" id="KW-1185">Reference proteome</keyword>
<comment type="caution">
    <text evidence="1">The sequence shown here is derived from an EMBL/GenBank/DDBJ whole genome shotgun (WGS) entry which is preliminary data.</text>
</comment>
<organism evidence="1 2">
    <name type="scientific">Pelistega suis</name>
    <dbReference type="NCBI Taxonomy" id="1631957"/>
    <lineage>
        <taxon>Bacteria</taxon>
        <taxon>Pseudomonadati</taxon>
        <taxon>Pseudomonadota</taxon>
        <taxon>Betaproteobacteria</taxon>
        <taxon>Burkholderiales</taxon>
        <taxon>Alcaligenaceae</taxon>
        <taxon>Pelistega</taxon>
    </lineage>
</organism>
<protein>
    <submittedName>
        <fullName evidence="1">YdcH family protein</fullName>
    </submittedName>
</protein>
<name>A0A849P4V5_9BURK</name>
<dbReference type="InterPro" id="IPR007420">
    <property type="entry name" value="DUF465"/>
</dbReference>
<accession>A0A849P4V5</accession>
<dbReference type="AlphaFoldDB" id="A0A849P4V5"/>
<sequence length="72" mass="8522">MFPEYRDLISRLKTEDAHFARLFEEHNELDHQIIRLEQNPVTSNAIEIETLKKQKLALKDQLYVILKKASEA</sequence>
<dbReference type="EMBL" id="JABGBN010000003">
    <property type="protein sequence ID" value="NOL51661.1"/>
    <property type="molecule type" value="Genomic_DNA"/>
</dbReference>
<dbReference type="InterPro" id="IPR038444">
    <property type="entry name" value="DUF465_sf"/>
</dbReference>
<reference evidence="1 2" key="1">
    <citation type="submission" date="2020-05" db="EMBL/GenBank/DDBJ databases">
        <authorList>
            <person name="Niu N."/>
        </authorList>
    </citation>
    <scope>NUCLEOTIDE SEQUENCE [LARGE SCALE GENOMIC DNA]</scope>
    <source>
        <strain evidence="1 2">3340-03</strain>
    </source>
</reference>
<gene>
    <name evidence="1" type="ORF">HKX39_05680</name>
</gene>
<dbReference type="Proteomes" id="UP000537862">
    <property type="component" value="Unassembled WGS sequence"/>
</dbReference>
<dbReference type="Gene3D" id="6.10.280.50">
    <property type="match status" value="1"/>
</dbReference>